<keyword evidence="5 6" id="KW-0472">Membrane</keyword>
<dbReference type="EMBL" id="JAHESD010000033">
    <property type="protein sequence ID" value="MBT1704521.1"/>
    <property type="molecule type" value="Genomic_DNA"/>
</dbReference>
<evidence type="ECO:0000256" key="4">
    <source>
        <dbReference type="ARBA" id="ARBA00022989"/>
    </source>
</evidence>
<keyword evidence="4 6" id="KW-1133">Transmembrane helix</keyword>
<feature type="transmembrane region" description="Helical" evidence="6">
    <location>
        <begin position="6"/>
        <end position="25"/>
    </location>
</feature>
<evidence type="ECO:0000256" key="5">
    <source>
        <dbReference type="ARBA" id="ARBA00023136"/>
    </source>
</evidence>
<dbReference type="InterPro" id="IPR004307">
    <property type="entry name" value="TspO_MBR"/>
</dbReference>
<comment type="subcellular location">
    <subcellularLocation>
        <location evidence="1">Membrane</location>
        <topology evidence="1">Multi-pass membrane protein</topology>
    </subcellularLocation>
</comment>
<dbReference type="InterPro" id="IPR038330">
    <property type="entry name" value="TspO/MBR-related_sf"/>
</dbReference>
<reference evidence="7 8" key="1">
    <citation type="submission" date="2021-05" db="EMBL/GenBank/DDBJ databases">
        <title>A Polyphasic approach of four new species of the genus Ohtaekwangia: Ohtaekwangia histidinii sp. nov., Ohtaekwangia cretensis sp. nov., Ohtaekwangia indiensis sp. nov., Ohtaekwangia reichenbachii sp. nov. from diverse environment.</title>
        <authorList>
            <person name="Octaviana S."/>
        </authorList>
    </citation>
    <scope>NUCLEOTIDE SEQUENCE [LARGE SCALE GENOMIC DNA]</scope>
    <source>
        <strain evidence="7 8">PWU20</strain>
    </source>
</reference>
<evidence type="ECO:0000256" key="3">
    <source>
        <dbReference type="ARBA" id="ARBA00022692"/>
    </source>
</evidence>
<sequence length="168" mass="18555">MNTKLSWWQIGLASVAISTIGGLIGRKPGKTEAVSYAKYKQAPWAPPPWLFGPAWMANNYFLLTGLQKLVNSDSRNKKTLLYLQIPIWAIFFSFGYVYANKKSPVLAAGWTVADALLAATSFAVALKQDKKLSYYFLPLLSWTSYASTVAVYQAVKNNDPVLHTKAAA</sequence>
<keyword evidence="8" id="KW-1185">Reference proteome</keyword>
<proteinExistence type="inferred from homology"/>
<feature type="transmembrane region" description="Helical" evidence="6">
    <location>
        <begin position="105"/>
        <end position="126"/>
    </location>
</feature>
<protein>
    <submittedName>
        <fullName evidence="7">Tryptophan-rich sensory protein</fullName>
    </submittedName>
</protein>
<name>A0ABS5VWZ2_9BACT</name>
<dbReference type="Proteomes" id="UP000772618">
    <property type="component" value="Unassembled WGS sequence"/>
</dbReference>
<comment type="similarity">
    <text evidence="2">Belongs to the TspO/BZRP family.</text>
</comment>
<evidence type="ECO:0000313" key="8">
    <source>
        <dbReference type="Proteomes" id="UP000772618"/>
    </source>
</evidence>
<comment type="caution">
    <text evidence="7">The sequence shown here is derived from an EMBL/GenBank/DDBJ whole genome shotgun (WGS) entry which is preliminary data.</text>
</comment>
<evidence type="ECO:0000256" key="6">
    <source>
        <dbReference type="SAM" id="Phobius"/>
    </source>
</evidence>
<feature type="transmembrane region" description="Helical" evidence="6">
    <location>
        <begin position="80"/>
        <end position="99"/>
    </location>
</feature>
<evidence type="ECO:0000256" key="2">
    <source>
        <dbReference type="ARBA" id="ARBA00007524"/>
    </source>
</evidence>
<feature type="transmembrane region" description="Helical" evidence="6">
    <location>
        <begin position="133"/>
        <end position="155"/>
    </location>
</feature>
<evidence type="ECO:0000256" key="1">
    <source>
        <dbReference type="ARBA" id="ARBA00004141"/>
    </source>
</evidence>
<dbReference type="Pfam" id="PF03073">
    <property type="entry name" value="TspO_MBR"/>
    <property type="match status" value="1"/>
</dbReference>
<accession>A0ABS5VWZ2</accession>
<dbReference type="RefSeq" id="WP_254154481.1">
    <property type="nucleotide sequence ID" value="NZ_JAHESD010000033.1"/>
</dbReference>
<keyword evidence="3 6" id="KW-0812">Transmembrane</keyword>
<organism evidence="7 8">
    <name type="scientific">Chryseosolibacter indicus</name>
    <dbReference type="NCBI Taxonomy" id="2782351"/>
    <lineage>
        <taxon>Bacteria</taxon>
        <taxon>Pseudomonadati</taxon>
        <taxon>Bacteroidota</taxon>
        <taxon>Cytophagia</taxon>
        <taxon>Cytophagales</taxon>
        <taxon>Chryseotaleaceae</taxon>
        <taxon>Chryseosolibacter</taxon>
    </lineage>
</organism>
<evidence type="ECO:0000313" key="7">
    <source>
        <dbReference type="EMBL" id="MBT1704521.1"/>
    </source>
</evidence>
<gene>
    <name evidence="7" type="ORF">KK060_14600</name>
</gene>
<dbReference type="CDD" id="cd15904">
    <property type="entry name" value="TSPO_MBR"/>
    <property type="match status" value="1"/>
</dbReference>
<dbReference type="Gene3D" id="1.20.1260.100">
    <property type="entry name" value="TspO/MBR protein"/>
    <property type="match status" value="1"/>
</dbReference>